<organism evidence="2 3">
    <name type="scientific">Breznakiella homolactica</name>
    <dbReference type="NCBI Taxonomy" id="2798577"/>
    <lineage>
        <taxon>Bacteria</taxon>
        <taxon>Pseudomonadati</taxon>
        <taxon>Spirochaetota</taxon>
        <taxon>Spirochaetia</taxon>
        <taxon>Spirochaetales</taxon>
        <taxon>Breznakiellaceae</taxon>
        <taxon>Breznakiella</taxon>
    </lineage>
</organism>
<dbReference type="EMBL" id="CP067089">
    <property type="protein sequence ID" value="QQO07806.1"/>
    <property type="molecule type" value="Genomic_DNA"/>
</dbReference>
<dbReference type="SUPFAM" id="SSF50475">
    <property type="entry name" value="FMN-binding split barrel"/>
    <property type="match status" value="1"/>
</dbReference>
<feature type="domain" description="Pyridoxamine 5'-phosphate oxidase N-terminal" evidence="1">
    <location>
        <begin position="4"/>
        <end position="88"/>
    </location>
</feature>
<evidence type="ECO:0000313" key="3">
    <source>
        <dbReference type="Proteomes" id="UP000595917"/>
    </source>
</evidence>
<evidence type="ECO:0000259" key="1">
    <source>
        <dbReference type="Pfam" id="PF01243"/>
    </source>
</evidence>
<reference evidence="2" key="1">
    <citation type="submission" date="2021-01" db="EMBL/GenBank/DDBJ databases">
        <title>Description of Breznakiella homolactica.</title>
        <authorList>
            <person name="Song Y."/>
            <person name="Brune A."/>
        </authorList>
    </citation>
    <scope>NUCLEOTIDE SEQUENCE</scope>
    <source>
        <strain evidence="2">RmG30</strain>
    </source>
</reference>
<accession>A0A7T8B8Z1</accession>
<dbReference type="Proteomes" id="UP000595917">
    <property type="component" value="Chromosome"/>
</dbReference>
<sequence>MNTVLQFLKDCRTFFLATADGDQPRVRPFGAVCDYDGRLYIMTSNQKPVFQQLTANPKFEISASAGGEWIRITGEAVQDSRRETLTAMLEANPSLSQMYSADDGIMEVFYLDKATAKILSFAGRNETISF</sequence>
<dbReference type="InterPro" id="IPR012349">
    <property type="entry name" value="Split_barrel_FMN-bd"/>
</dbReference>
<protein>
    <submittedName>
        <fullName evidence="2">Pyridoxamine 5'-phosphate oxidase family protein</fullName>
    </submittedName>
</protein>
<proteinExistence type="predicted"/>
<dbReference type="KEGG" id="bhc:JFL75_12745"/>
<dbReference type="InterPro" id="IPR011576">
    <property type="entry name" value="Pyridox_Oxase_N"/>
</dbReference>
<dbReference type="RefSeq" id="WP_215625112.1">
    <property type="nucleotide sequence ID" value="NZ_CP067089.2"/>
</dbReference>
<dbReference type="AlphaFoldDB" id="A0A7T8B8Z1"/>
<keyword evidence="3" id="KW-1185">Reference proteome</keyword>
<gene>
    <name evidence="2" type="ORF">JFL75_12745</name>
</gene>
<name>A0A7T8B8Z1_9SPIR</name>
<evidence type="ECO:0000313" key="2">
    <source>
        <dbReference type="EMBL" id="QQO07806.1"/>
    </source>
</evidence>
<dbReference type="Pfam" id="PF01243">
    <property type="entry name" value="PNPOx_N"/>
    <property type="match status" value="1"/>
</dbReference>
<dbReference type="Gene3D" id="2.30.110.10">
    <property type="entry name" value="Electron Transport, Fmn-binding Protein, Chain A"/>
    <property type="match status" value="1"/>
</dbReference>